<reference evidence="1 2" key="1">
    <citation type="submission" date="2018-02" db="EMBL/GenBank/DDBJ databases">
        <title>Complete genome sequencing of Faecalibacterium prausnitzii strains isolated from the human gut.</title>
        <authorList>
            <person name="Fitzgerald B.C."/>
            <person name="Shkoporov A.N."/>
            <person name="Ross P.R."/>
            <person name="Hill C."/>
        </authorList>
    </citation>
    <scope>NUCLEOTIDE SEQUENCE [LARGE SCALE GENOMIC DNA]</scope>
    <source>
        <strain evidence="1 2">APC942/8-14-2</strain>
    </source>
</reference>
<gene>
    <name evidence="1" type="ORF">C4N25_12175</name>
</gene>
<name>A0A329TFK6_9FIRM</name>
<protein>
    <submittedName>
        <fullName evidence="1">Uncharacterized protein</fullName>
    </submittedName>
</protein>
<dbReference type="EMBL" id="PRKZ01000010">
    <property type="protein sequence ID" value="RAW48182.1"/>
    <property type="molecule type" value="Genomic_DNA"/>
</dbReference>
<evidence type="ECO:0000313" key="2">
    <source>
        <dbReference type="Proteomes" id="UP000251634"/>
    </source>
</evidence>
<dbReference type="AlphaFoldDB" id="A0A329TFK6"/>
<evidence type="ECO:0000313" key="1">
    <source>
        <dbReference type="EMBL" id="RAW48182.1"/>
    </source>
</evidence>
<comment type="caution">
    <text evidence="1">The sequence shown here is derived from an EMBL/GenBank/DDBJ whole genome shotgun (WGS) entry which is preliminary data.</text>
</comment>
<accession>A0A329TFK6</accession>
<proteinExistence type="predicted"/>
<dbReference type="Proteomes" id="UP000251634">
    <property type="component" value="Unassembled WGS sequence"/>
</dbReference>
<organism evidence="1 2">
    <name type="scientific">Faecalibacterium prausnitzii</name>
    <dbReference type="NCBI Taxonomy" id="853"/>
    <lineage>
        <taxon>Bacteria</taxon>
        <taxon>Bacillati</taxon>
        <taxon>Bacillota</taxon>
        <taxon>Clostridia</taxon>
        <taxon>Eubacteriales</taxon>
        <taxon>Oscillospiraceae</taxon>
        <taxon>Faecalibacterium</taxon>
    </lineage>
</organism>
<sequence length="66" mass="7281">MKIPLFGSPDRIDSLRPEGDVALATEGGRLDVPERGLRGFILNKLEQMTHQTLVESDGLTFRAPFA</sequence>